<organism evidence="1 2">
    <name type="scientific">Pseudomonas marginalis</name>
    <name type="common">Pseudomonas panacis</name>
    <dbReference type="NCBI Taxonomy" id="298"/>
    <lineage>
        <taxon>Bacteria</taxon>
        <taxon>Pseudomonadati</taxon>
        <taxon>Pseudomonadota</taxon>
        <taxon>Gammaproteobacteria</taxon>
        <taxon>Pseudomonadales</taxon>
        <taxon>Pseudomonadaceae</taxon>
        <taxon>Pseudomonas</taxon>
    </lineage>
</organism>
<reference evidence="1 2" key="1">
    <citation type="submission" date="2015-09" db="EMBL/GenBank/DDBJ databases">
        <title>Genome sequence of Pseudomonas marginalis ICMP 3553.</title>
        <authorList>
            <person name="Visnovsky S."/>
            <person name="Lu A."/>
            <person name="Panda P."/>
            <person name="Pitman A."/>
        </authorList>
    </citation>
    <scope>NUCLEOTIDE SEQUENCE [LARGE SCALE GENOMIC DNA]</scope>
    <source>
        <strain evidence="1 2">ICMP 3553</strain>
    </source>
</reference>
<dbReference type="AlphaFoldDB" id="A0A9X5KU82"/>
<proteinExistence type="predicted"/>
<evidence type="ECO:0000313" key="2">
    <source>
        <dbReference type="Proteomes" id="UP000077563"/>
    </source>
</evidence>
<sequence>MIMVSEAFKSWLVSCIGLRLRLALGLFHVFESEKNNSPQAVSLFFDGQGVGTLECAPDGASIAYSSDAVSECDLGEFGAEKIFSLMADETFSSAIGEELTSVSLVLSSIEDSVAGVSLRFGNSQFLSFINLGDDLFVYKEIPAEIVRCQGLMFVRLSLM</sequence>
<dbReference type="Proteomes" id="UP000077563">
    <property type="component" value="Unassembled WGS sequence"/>
</dbReference>
<evidence type="ECO:0000313" key="1">
    <source>
        <dbReference type="EMBL" id="OAJ47924.1"/>
    </source>
</evidence>
<dbReference type="RefSeq" id="WP_122256263.1">
    <property type="nucleotide sequence ID" value="NZ_LKEG01000043.1"/>
</dbReference>
<comment type="caution">
    <text evidence="1">The sequence shown here is derived from an EMBL/GenBank/DDBJ whole genome shotgun (WGS) entry which is preliminary data.</text>
</comment>
<dbReference type="EMBL" id="LKEG01000043">
    <property type="protein sequence ID" value="OAJ47924.1"/>
    <property type="molecule type" value="Genomic_DNA"/>
</dbReference>
<name>A0A9X5KU82_PSEMA</name>
<gene>
    <name evidence="1" type="ORF">AO064_26635</name>
</gene>
<accession>A0A9X5KU82</accession>
<evidence type="ECO:0008006" key="3">
    <source>
        <dbReference type="Google" id="ProtNLM"/>
    </source>
</evidence>
<protein>
    <recommendedName>
        <fullName evidence="3">CdiI</fullName>
    </recommendedName>
</protein>